<dbReference type="KEGG" id="sfeu:IM697_24215"/>
<evidence type="ECO:0008006" key="4">
    <source>
        <dbReference type="Google" id="ProtNLM"/>
    </source>
</evidence>
<dbReference type="EMBL" id="CP063373">
    <property type="protein sequence ID" value="QOV33331.1"/>
    <property type="molecule type" value="Genomic_DNA"/>
</dbReference>
<dbReference type="CDD" id="cd02972">
    <property type="entry name" value="DsbA_family"/>
    <property type="match status" value="1"/>
</dbReference>
<sequence>MDLTVLVVPRCPHAPLLRERLSLALGEPADAAVTWREITDTADAERLGMHGSPTLLINGTDPLAPPGQPASLSCRVGPLPTVEQLRALLAEARGGGAG</sequence>
<proteinExistence type="predicted"/>
<dbReference type="AlphaFoldDB" id="A0A7M2SDU2"/>
<dbReference type="Proteomes" id="UP000594205">
    <property type="component" value="Chromosome"/>
</dbReference>
<protein>
    <recommendedName>
        <fullName evidence="4">Thioredoxin family protein</fullName>
    </recommendedName>
</protein>
<dbReference type="RefSeq" id="WP_194038210.1">
    <property type="nucleotide sequence ID" value="NZ_CP063373.1"/>
</dbReference>
<evidence type="ECO:0000313" key="2">
    <source>
        <dbReference type="EMBL" id="QOV33331.1"/>
    </source>
</evidence>
<gene>
    <name evidence="2" type="ORF">IM697_24215</name>
</gene>
<name>A0A7M2SDU2_9ACTN</name>
<reference evidence="2 3" key="1">
    <citation type="submission" date="2020-10" db="EMBL/GenBank/DDBJ databases">
        <title>Streptomyces ferrugineus complate genome analysis.</title>
        <authorList>
            <person name="Anwar N."/>
        </authorList>
    </citation>
    <scope>NUCLEOTIDE SEQUENCE [LARGE SCALE GENOMIC DNA]</scope>
    <source>
        <strain evidence="2 3">CCTCC AA2014009</strain>
    </source>
</reference>
<evidence type="ECO:0000313" key="3">
    <source>
        <dbReference type="Proteomes" id="UP000594205"/>
    </source>
</evidence>
<feature type="region of interest" description="Disordered" evidence="1">
    <location>
        <begin position="50"/>
        <end position="71"/>
    </location>
</feature>
<organism evidence="2 3">
    <name type="scientific">Streptomyces ferrugineus</name>
    <dbReference type="NCBI Taxonomy" id="1413221"/>
    <lineage>
        <taxon>Bacteria</taxon>
        <taxon>Bacillati</taxon>
        <taxon>Actinomycetota</taxon>
        <taxon>Actinomycetes</taxon>
        <taxon>Kitasatosporales</taxon>
        <taxon>Streptomycetaceae</taxon>
        <taxon>Streptomyces</taxon>
    </lineage>
</organism>
<accession>A0A7M2SDU2</accession>
<evidence type="ECO:0000256" key="1">
    <source>
        <dbReference type="SAM" id="MobiDB-lite"/>
    </source>
</evidence>
<keyword evidence="3" id="KW-1185">Reference proteome</keyword>